<dbReference type="InterPro" id="IPR036291">
    <property type="entry name" value="NAD(P)-bd_dom_sf"/>
</dbReference>
<dbReference type="InterPro" id="IPR013549">
    <property type="entry name" value="DUF1731"/>
</dbReference>
<feature type="domain" description="DUF1731" evidence="3">
    <location>
        <begin position="250"/>
        <end position="295"/>
    </location>
</feature>
<gene>
    <name evidence="4" type="ORF">RB614_15330</name>
</gene>
<evidence type="ECO:0000313" key="4">
    <source>
        <dbReference type="EMBL" id="MDQ7905888.1"/>
    </source>
</evidence>
<evidence type="ECO:0000256" key="1">
    <source>
        <dbReference type="ARBA" id="ARBA00009353"/>
    </source>
</evidence>
<name>A0ABU0ZFW9_9ACTN</name>
<evidence type="ECO:0000259" key="3">
    <source>
        <dbReference type="Pfam" id="PF08338"/>
    </source>
</evidence>
<dbReference type="PANTHER" id="PTHR11092:SF0">
    <property type="entry name" value="EPIMERASE FAMILY PROTEIN SDR39U1"/>
    <property type="match status" value="1"/>
</dbReference>
<dbReference type="Pfam" id="PF08338">
    <property type="entry name" value="DUF1731"/>
    <property type="match status" value="1"/>
</dbReference>
<dbReference type="RefSeq" id="WP_308713157.1">
    <property type="nucleotide sequence ID" value="NZ_JAVHUY010000012.1"/>
</dbReference>
<sequence length="300" mass="32045">MRVVISGASGFLGGRLTRWLTENGHQVTRLVRRPGAGSGEIPWDPAAGTLDPAALAPHDAVVNLSGANIGDRRWTEHYKQVLTSSRVDTTGTLARALAALPAGERPGTLVNVGGINWYGDTGEHTVDEQSPPGTGFLADLCKVWEAATAPAEEAGVRVVRLRSGTPLHRDGGYLKPQMLPFRLGVGGKLGNGRQWMPWVSMVDWLRGVTFLLEHADIAGPVNLVSPRSVRNAEFTKEFGAALHRPVVMPIPAFALRVALGGLSTEALASVRARPGVLLEAGFTFRQPGVREALEAALHDR</sequence>
<proteinExistence type="inferred from homology"/>
<evidence type="ECO:0000313" key="5">
    <source>
        <dbReference type="Proteomes" id="UP001230908"/>
    </source>
</evidence>
<organism evidence="4 5">
    <name type="scientific">Phytohabitans maris</name>
    <dbReference type="NCBI Taxonomy" id="3071409"/>
    <lineage>
        <taxon>Bacteria</taxon>
        <taxon>Bacillati</taxon>
        <taxon>Actinomycetota</taxon>
        <taxon>Actinomycetes</taxon>
        <taxon>Micromonosporales</taxon>
        <taxon>Micromonosporaceae</taxon>
    </lineage>
</organism>
<dbReference type="PANTHER" id="PTHR11092">
    <property type="entry name" value="SUGAR NUCLEOTIDE EPIMERASE RELATED"/>
    <property type="match status" value="1"/>
</dbReference>
<dbReference type="NCBIfam" id="TIGR01777">
    <property type="entry name" value="yfcH"/>
    <property type="match status" value="1"/>
</dbReference>
<comment type="caution">
    <text evidence="4">The sequence shown here is derived from an EMBL/GenBank/DDBJ whole genome shotgun (WGS) entry which is preliminary data.</text>
</comment>
<dbReference type="Pfam" id="PF01370">
    <property type="entry name" value="Epimerase"/>
    <property type="match status" value="1"/>
</dbReference>
<dbReference type="InterPro" id="IPR010099">
    <property type="entry name" value="SDR39U1"/>
</dbReference>
<reference evidence="4 5" key="1">
    <citation type="submission" date="2023-08" db="EMBL/GenBank/DDBJ databases">
        <title>Phytohabitans sansha sp. nov., isolated from marine sediment.</title>
        <authorList>
            <person name="Zhao Y."/>
            <person name="Yi K."/>
        </authorList>
    </citation>
    <scope>NUCLEOTIDE SEQUENCE [LARGE SCALE GENOMIC DNA]</scope>
    <source>
        <strain evidence="4 5">ZYX-F-186</strain>
    </source>
</reference>
<evidence type="ECO:0000259" key="2">
    <source>
        <dbReference type="Pfam" id="PF01370"/>
    </source>
</evidence>
<dbReference type="EMBL" id="JAVHUY010000012">
    <property type="protein sequence ID" value="MDQ7905888.1"/>
    <property type="molecule type" value="Genomic_DNA"/>
</dbReference>
<comment type="similarity">
    <text evidence="1">Belongs to the NAD(P)-dependent epimerase/dehydratase family. SDR39U1 subfamily.</text>
</comment>
<keyword evidence="5" id="KW-1185">Reference proteome</keyword>
<dbReference type="Gene3D" id="3.40.50.720">
    <property type="entry name" value="NAD(P)-binding Rossmann-like Domain"/>
    <property type="match status" value="1"/>
</dbReference>
<protein>
    <submittedName>
        <fullName evidence="4">TIGR01777 family oxidoreductase</fullName>
    </submittedName>
</protein>
<dbReference type="InterPro" id="IPR001509">
    <property type="entry name" value="Epimerase_deHydtase"/>
</dbReference>
<dbReference type="Proteomes" id="UP001230908">
    <property type="component" value="Unassembled WGS sequence"/>
</dbReference>
<accession>A0ABU0ZFW9</accession>
<dbReference type="SUPFAM" id="SSF51735">
    <property type="entry name" value="NAD(P)-binding Rossmann-fold domains"/>
    <property type="match status" value="1"/>
</dbReference>
<feature type="domain" description="NAD-dependent epimerase/dehydratase" evidence="2">
    <location>
        <begin position="3"/>
        <end position="216"/>
    </location>
</feature>